<keyword evidence="1 7" id="KW-0963">Cytoplasm</keyword>
<dbReference type="NCBIfam" id="TIGR02432">
    <property type="entry name" value="lysidine_TilS_N"/>
    <property type="match status" value="1"/>
</dbReference>
<evidence type="ECO:0000256" key="2">
    <source>
        <dbReference type="ARBA" id="ARBA00022598"/>
    </source>
</evidence>
<keyword evidence="5 7" id="KW-0067">ATP-binding</keyword>
<comment type="function">
    <text evidence="7">Ligates lysine onto the cytidine present at position 34 of the AUA codon-specific tRNA(Ile) that contains the anticodon CAU, in an ATP-dependent manner. Cytidine is converted to lysidine, thus changing the amino acid specificity of the tRNA from methionine to isoleucine.</text>
</comment>
<accession>A0A4S4FIB7</accession>
<sequence length="329" mass="34565">MPSRPRLTPAMADVRRAVRESIVGRAEEGDLLLVGLSGGPDSVALAAAAAFELPRAGMRAGAVVVDHGLQPGSDRIADAAADLARRLGLEPVVVHRVDVGGSGGPEAAARAARHAAFDDALDRTGARFVLLAHTLDDQAETVLLGLARGSGPDSLSGMDAVSGRRLRPLLAVRRATTHAYCADAGIDAWADPHNDDEQYRRVRVRATVLPALEDALGPGIAEALARTADQLREDSEALDQMALEWAEEIAEHAEAGIALSVSALAAQPAALRHRLIRLAVHSEFGVTLSRSQTLAVARLITHWHGQNGVDLPGARVERSDGQLVFSATA</sequence>
<evidence type="ECO:0000313" key="11">
    <source>
        <dbReference type="Proteomes" id="UP000309133"/>
    </source>
</evidence>
<dbReference type="InterPro" id="IPR014729">
    <property type="entry name" value="Rossmann-like_a/b/a_fold"/>
</dbReference>
<feature type="domain" description="tRNA(Ile)-lysidine/2-thiocytidine synthase N-terminal" evidence="8">
    <location>
        <begin position="32"/>
        <end position="206"/>
    </location>
</feature>
<dbReference type="InterPro" id="IPR012795">
    <property type="entry name" value="tRNA_Ile_lys_synt_N"/>
</dbReference>
<evidence type="ECO:0000256" key="7">
    <source>
        <dbReference type="HAMAP-Rule" id="MF_01161"/>
    </source>
</evidence>
<evidence type="ECO:0000256" key="6">
    <source>
        <dbReference type="ARBA" id="ARBA00048539"/>
    </source>
</evidence>
<dbReference type="PANTHER" id="PTHR43033">
    <property type="entry name" value="TRNA(ILE)-LYSIDINE SYNTHASE-RELATED"/>
    <property type="match status" value="1"/>
</dbReference>
<comment type="domain">
    <text evidence="7">The N-terminal region contains the highly conserved SGGXDS motif, predicted to be a P-loop motif involved in ATP binding.</text>
</comment>
<comment type="subcellular location">
    <subcellularLocation>
        <location evidence="7">Cytoplasm</location>
    </subcellularLocation>
</comment>
<dbReference type="OrthoDB" id="5244702at2"/>
<organism evidence="10 11">
    <name type="scientific">Naasia lichenicola</name>
    <dbReference type="NCBI Taxonomy" id="2565933"/>
    <lineage>
        <taxon>Bacteria</taxon>
        <taxon>Bacillati</taxon>
        <taxon>Actinomycetota</taxon>
        <taxon>Actinomycetes</taxon>
        <taxon>Micrococcales</taxon>
        <taxon>Microbacteriaceae</taxon>
        <taxon>Naasia</taxon>
    </lineage>
</organism>
<dbReference type="Pfam" id="PF09179">
    <property type="entry name" value="TilS"/>
    <property type="match status" value="1"/>
</dbReference>
<gene>
    <name evidence="7 10" type="primary">tilS</name>
    <name evidence="10" type="ORF">E6C64_12940</name>
</gene>
<comment type="similarity">
    <text evidence="7">Belongs to the tRNA(Ile)-lysidine synthase family.</text>
</comment>
<keyword evidence="4 7" id="KW-0547">Nucleotide-binding</keyword>
<dbReference type="EC" id="6.3.4.19" evidence="7"/>
<dbReference type="Gene3D" id="3.40.50.620">
    <property type="entry name" value="HUPs"/>
    <property type="match status" value="1"/>
</dbReference>
<reference evidence="10 11" key="1">
    <citation type="submission" date="2019-04" db="EMBL/GenBank/DDBJ databases">
        <authorList>
            <person name="Jiang L."/>
        </authorList>
    </citation>
    <scope>NUCLEOTIDE SEQUENCE [LARGE SCALE GENOMIC DNA]</scope>
    <source>
        <strain evidence="10 11">YIM 131853</strain>
    </source>
</reference>
<dbReference type="GO" id="GO:0005524">
    <property type="term" value="F:ATP binding"/>
    <property type="evidence" value="ECO:0007669"/>
    <property type="project" value="UniProtKB-UniRule"/>
</dbReference>
<dbReference type="CDD" id="cd01992">
    <property type="entry name" value="TilS_N"/>
    <property type="match status" value="1"/>
</dbReference>
<dbReference type="Pfam" id="PF01171">
    <property type="entry name" value="ATP_bind_3"/>
    <property type="match status" value="1"/>
</dbReference>
<feature type="domain" description="tRNA(Ile)-lysidine synthase substrate-binding" evidence="9">
    <location>
        <begin position="259"/>
        <end position="323"/>
    </location>
</feature>
<protein>
    <recommendedName>
        <fullName evidence="7">tRNA(Ile)-lysidine synthase</fullName>
        <ecNumber evidence="7">6.3.4.19</ecNumber>
    </recommendedName>
    <alternativeName>
        <fullName evidence="7">tRNA(Ile)-2-lysyl-cytidine synthase</fullName>
    </alternativeName>
    <alternativeName>
        <fullName evidence="7">tRNA(Ile)-lysidine synthetase</fullName>
    </alternativeName>
</protein>
<evidence type="ECO:0000256" key="1">
    <source>
        <dbReference type="ARBA" id="ARBA00022490"/>
    </source>
</evidence>
<keyword evidence="3 7" id="KW-0819">tRNA processing</keyword>
<dbReference type="InterPro" id="IPR011063">
    <property type="entry name" value="TilS/TtcA_N"/>
</dbReference>
<dbReference type="GO" id="GO:0032267">
    <property type="term" value="F:tRNA(Ile)-lysidine synthase activity"/>
    <property type="evidence" value="ECO:0007669"/>
    <property type="project" value="UniProtKB-EC"/>
</dbReference>
<proteinExistence type="inferred from homology"/>
<dbReference type="SUPFAM" id="SSF82829">
    <property type="entry name" value="MesJ substrate recognition domain-like"/>
    <property type="match status" value="1"/>
</dbReference>
<evidence type="ECO:0000256" key="5">
    <source>
        <dbReference type="ARBA" id="ARBA00022840"/>
    </source>
</evidence>
<dbReference type="GO" id="GO:0005737">
    <property type="term" value="C:cytoplasm"/>
    <property type="evidence" value="ECO:0007669"/>
    <property type="project" value="UniProtKB-SubCell"/>
</dbReference>
<keyword evidence="2 7" id="KW-0436">Ligase</keyword>
<dbReference type="EMBL" id="SSSM01000005">
    <property type="protein sequence ID" value="THG29582.1"/>
    <property type="molecule type" value="Genomic_DNA"/>
</dbReference>
<evidence type="ECO:0000313" key="10">
    <source>
        <dbReference type="EMBL" id="THG29582.1"/>
    </source>
</evidence>
<name>A0A4S4FIB7_9MICO</name>
<evidence type="ECO:0000259" key="9">
    <source>
        <dbReference type="Pfam" id="PF09179"/>
    </source>
</evidence>
<evidence type="ECO:0000259" key="8">
    <source>
        <dbReference type="Pfam" id="PF01171"/>
    </source>
</evidence>
<dbReference type="InterPro" id="IPR012094">
    <property type="entry name" value="tRNA_Ile_lys_synt"/>
</dbReference>
<dbReference type="AlphaFoldDB" id="A0A4S4FIB7"/>
<dbReference type="PANTHER" id="PTHR43033:SF1">
    <property type="entry name" value="TRNA(ILE)-LYSIDINE SYNTHASE-RELATED"/>
    <property type="match status" value="1"/>
</dbReference>
<dbReference type="GO" id="GO:0006400">
    <property type="term" value="P:tRNA modification"/>
    <property type="evidence" value="ECO:0007669"/>
    <property type="project" value="UniProtKB-UniRule"/>
</dbReference>
<dbReference type="HAMAP" id="MF_01161">
    <property type="entry name" value="tRNA_Ile_lys_synt"/>
    <property type="match status" value="1"/>
</dbReference>
<dbReference type="InterPro" id="IPR015262">
    <property type="entry name" value="tRNA_Ile_lys_synt_subst-bd"/>
</dbReference>
<comment type="catalytic activity">
    <reaction evidence="6 7">
        <text>cytidine(34) in tRNA(Ile2) + L-lysine + ATP = lysidine(34) in tRNA(Ile2) + AMP + diphosphate + H(+)</text>
        <dbReference type="Rhea" id="RHEA:43744"/>
        <dbReference type="Rhea" id="RHEA-COMP:10625"/>
        <dbReference type="Rhea" id="RHEA-COMP:10670"/>
        <dbReference type="ChEBI" id="CHEBI:15378"/>
        <dbReference type="ChEBI" id="CHEBI:30616"/>
        <dbReference type="ChEBI" id="CHEBI:32551"/>
        <dbReference type="ChEBI" id="CHEBI:33019"/>
        <dbReference type="ChEBI" id="CHEBI:82748"/>
        <dbReference type="ChEBI" id="CHEBI:83665"/>
        <dbReference type="ChEBI" id="CHEBI:456215"/>
        <dbReference type="EC" id="6.3.4.19"/>
    </reaction>
</comment>
<comment type="caution">
    <text evidence="10">The sequence shown here is derived from an EMBL/GenBank/DDBJ whole genome shotgun (WGS) entry which is preliminary data.</text>
</comment>
<evidence type="ECO:0000256" key="3">
    <source>
        <dbReference type="ARBA" id="ARBA00022694"/>
    </source>
</evidence>
<feature type="binding site" evidence="7">
    <location>
        <begin position="37"/>
        <end position="42"/>
    </location>
    <ligand>
        <name>ATP</name>
        <dbReference type="ChEBI" id="CHEBI:30616"/>
    </ligand>
</feature>
<dbReference type="Gene3D" id="1.20.59.20">
    <property type="match status" value="1"/>
</dbReference>
<evidence type="ECO:0000256" key="4">
    <source>
        <dbReference type="ARBA" id="ARBA00022741"/>
    </source>
</evidence>
<dbReference type="SUPFAM" id="SSF52402">
    <property type="entry name" value="Adenine nucleotide alpha hydrolases-like"/>
    <property type="match status" value="1"/>
</dbReference>
<dbReference type="RefSeq" id="WP_136427911.1">
    <property type="nucleotide sequence ID" value="NZ_SSSM01000005.1"/>
</dbReference>
<keyword evidence="11" id="KW-1185">Reference proteome</keyword>
<dbReference type="Proteomes" id="UP000309133">
    <property type="component" value="Unassembled WGS sequence"/>
</dbReference>